<reference evidence="10 11" key="1">
    <citation type="submission" date="2018-04" db="EMBL/GenBank/DDBJ databases">
        <title>The genome of golden apple snail Pomacea canaliculata provides insight into stress tolerance and invasive adaptation.</title>
        <authorList>
            <person name="Liu C."/>
            <person name="Liu B."/>
            <person name="Ren Y."/>
            <person name="Zhang Y."/>
            <person name="Wang H."/>
            <person name="Li S."/>
            <person name="Jiang F."/>
            <person name="Yin L."/>
            <person name="Zhang G."/>
            <person name="Qian W."/>
            <person name="Fan W."/>
        </authorList>
    </citation>
    <scope>NUCLEOTIDE SEQUENCE [LARGE SCALE GENOMIC DNA]</scope>
    <source>
        <strain evidence="10">SZHN2017</strain>
        <tissue evidence="10">Muscle</tissue>
    </source>
</reference>
<name>A0A2T7PBU2_POMCA</name>
<dbReference type="Pfam" id="PF22633">
    <property type="entry name" value="F5_F8_type_C_2"/>
    <property type="match status" value="1"/>
</dbReference>
<dbReference type="EMBL" id="PZQS01000005">
    <property type="protein sequence ID" value="PVD30887.1"/>
    <property type="molecule type" value="Genomic_DNA"/>
</dbReference>
<evidence type="ECO:0000256" key="8">
    <source>
        <dbReference type="SAM" id="MobiDB-lite"/>
    </source>
</evidence>
<comment type="similarity">
    <text evidence="2">Belongs to the fucolectin family.</text>
</comment>
<feature type="compositionally biased region" description="Basic and acidic residues" evidence="8">
    <location>
        <begin position="687"/>
        <end position="702"/>
    </location>
</feature>
<dbReference type="PANTHER" id="PTHR45713">
    <property type="entry name" value="FTP DOMAIN-CONTAINING PROTEIN"/>
    <property type="match status" value="1"/>
</dbReference>
<evidence type="ECO:0000256" key="1">
    <source>
        <dbReference type="ARBA" id="ARBA00002219"/>
    </source>
</evidence>
<keyword evidence="4" id="KW-0479">Metal-binding</keyword>
<organism evidence="10 11">
    <name type="scientific">Pomacea canaliculata</name>
    <name type="common">Golden apple snail</name>
    <dbReference type="NCBI Taxonomy" id="400727"/>
    <lineage>
        <taxon>Eukaryota</taxon>
        <taxon>Metazoa</taxon>
        <taxon>Spiralia</taxon>
        <taxon>Lophotrochozoa</taxon>
        <taxon>Mollusca</taxon>
        <taxon>Gastropoda</taxon>
        <taxon>Caenogastropoda</taxon>
        <taxon>Architaenioglossa</taxon>
        <taxon>Ampullarioidea</taxon>
        <taxon>Ampullariidae</taxon>
        <taxon>Pomacea</taxon>
    </lineage>
</organism>
<comment type="function">
    <text evidence="1">Acts as a defensive agent. Recognizes blood group fucosylated oligosaccharides including A, B, H and Lewis B-type antigens. Does not recognize Lewis A antigen and has low affinity for monovalent haptens.</text>
</comment>
<dbReference type="InterPro" id="IPR051941">
    <property type="entry name" value="BG_Antigen-Binding_Lectin"/>
</dbReference>
<feature type="compositionally biased region" description="Polar residues" evidence="8">
    <location>
        <begin position="231"/>
        <end position="278"/>
    </location>
</feature>
<evidence type="ECO:0000256" key="4">
    <source>
        <dbReference type="ARBA" id="ARBA00022723"/>
    </source>
</evidence>
<feature type="region of interest" description="Disordered" evidence="8">
    <location>
        <begin position="231"/>
        <end position="281"/>
    </location>
</feature>
<dbReference type="GO" id="GO:0046872">
    <property type="term" value="F:metal ion binding"/>
    <property type="evidence" value="ECO:0007669"/>
    <property type="project" value="UniProtKB-KW"/>
</dbReference>
<feature type="compositionally biased region" description="Basic and acidic residues" evidence="8">
    <location>
        <begin position="719"/>
        <end position="732"/>
    </location>
</feature>
<dbReference type="GO" id="GO:0042806">
    <property type="term" value="F:fucose binding"/>
    <property type="evidence" value="ECO:0007669"/>
    <property type="project" value="UniProtKB-ARBA"/>
</dbReference>
<evidence type="ECO:0000256" key="5">
    <source>
        <dbReference type="ARBA" id="ARBA00022734"/>
    </source>
</evidence>
<proteinExistence type="inferred from homology"/>
<evidence type="ECO:0000313" key="11">
    <source>
        <dbReference type="Proteomes" id="UP000245119"/>
    </source>
</evidence>
<evidence type="ECO:0000256" key="3">
    <source>
        <dbReference type="ARBA" id="ARBA00011233"/>
    </source>
</evidence>
<dbReference type="AlphaFoldDB" id="A0A2T7PBU2"/>
<sequence>MFVTDSIDVDVGTTSCGSFDDEACYVTCSHRHVEQTSDCLVTMNVTCDLDNVMGRYVRLRQNNATGLVLCDVNIMGWTDRNKTSVNFALNAPCNQSSTWHNDWSAGKAVDGNRNGTRAGLSCSHTMDGNYEKVHWWQVNLRKLVLVSYIVIANRVDSCCTHRLANFTVELGRLESNGNISYTLCRYHGGVAGPLTTLNCTKSIWGQFVRISQEDELLTLCEVEVYGDTHGNNTGHFTAKVSTENPRVSSEPEVSTENARVSSEPKVSTENPQVSSEPKVSTVYPEALTEAKQFTERKSLEEVQEEMSQKTKALTVKSSDLGQQVRQKSSVPDPRLSSAVIGLACAIGLSSILGAMILSDICHLCHYLWTKKGTKGKEKKELPSLLFELHSKMSCDIFDDKACYITCSSRALVQSTEYYVTTNVTCDVDNVKGRYVRVRQNTTAGLPVLCDVKVMGSPDIGKGVFLLFALLCRSQVSRPEYRLANFTVELGRLESNGSITYTLCRYHDGVAGTSDDPELHEVHLGNVTSKTLESTVNVKAKVSTMDSELTTTAKVFRMNSEITTKAKVSTTSPVTTTAKVSTMKSEITTQAQVSTNVSKVVTEAKLYTEHLQDSQSGTYLAITDICGTDSWIRLCEVMYSKFGTRPSAPDPPLKTPSAHQTLLFSILEGNEVPRIPLSVPVLRRLKSTMDGETGDKRGWDAEKTNATPRRALSAPSARASRSDRRETDRTPIA</sequence>
<evidence type="ECO:0000256" key="6">
    <source>
        <dbReference type="ARBA" id="ARBA00022837"/>
    </source>
</evidence>
<dbReference type="OrthoDB" id="6162287at2759"/>
<dbReference type="Gene3D" id="2.60.120.260">
    <property type="entry name" value="Galactose-binding domain-like"/>
    <property type="match status" value="1"/>
</dbReference>
<evidence type="ECO:0000256" key="2">
    <source>
        <dbReference type="ARBA" id="ARBA00010147"/>
    </source>
</evidence>
<comment type="caution">
    <text evidence="10">The sequence shown here is derived from an EMBL/GenBank/DDBJ whole genome shotgun (WGS) entry which is preliminary data.</text>
</comment>
<keyword evidence="6" id="KW-0106">Calcium</keyword>
<dbReference type="GO" id="GO:0010185">
    <property type="term" value="P:regulation of cellular defense response"/>
    <property type="evidence" value="ECO:0007669"/>
    <property type="project" value="UniProtKB-ARBA"/>
</dbReference>
<dbReference type="InterPro" id="IPR008979">
    <property type="entry name" value="Galactose-bd-like_sf"/>
</dbReference>
<dbReference type="InterPro" id="IPR006585">
    <property type="entry name" value="FTP1"/>
</dbReference>
<protein>
    <recommendedName>
        <fullName evidence="9">Fucolectin tachylectin-4 pentraxin-1 domain-containing protein</fullName>
    </recommendedName>
</protein>
<feature type="region of interest" description="Disordered" evidence="8">
    <location>
        <begin position="687"/>
        <end position="732"/>
    </location>
</feature>
<accession>A0A2T7PBU2</accession>
<gene>
    <name evidence="10" type="ORF">C0Q70_10162</name>
</gene>
<keyword evidence="11" id="KW-1185">Reference proteome</keyword>
<feature type="compositionally biased region" description="Low complexity" evidence="8">
    <location>
        <begin position="705"/>
        <end position="718"/>
    </location>
</feature>
<dbReference type="PANTHER" id="PTHR45713:SF6">
    <property type="entry name" value="F5_8 TYPE C DOMAIN-CONTAINING PROTEIN"/>
    <property type="match status" value="1"/>
</dbReference>
<evidence type="ECO:0000313" key="10">
    <source>
        <dbReference type="EMBL" id="PVD30887.1"/>
    </source>
</evidence>
<dbReference type="Proteomes" id="UP000245119">
    <property type="component" value="Linkage Group LG5"/>
</dbReference>
<comment type="subunit">
    <text evidence="3">Homotrimer.</text>
</comment>
<dbReference type="SMART" id="SM00607">
    <property type="entry name" value="FTP"/>
    <property type="match status" value="1"/>
</dbReference>
<feature type="domain" description="Fucolectin tachylectin-4 pentraxin-1" evidence="9">
    <location>
        <begin position="84"/>
        <end position="232"/>
    </location>
</feature>
<keyword evidence="5" id="KW-0430">Lectin</keyword>
<dbReference type="GO" id="GO:0001868">
    <property type="term" value="P:regulation of complement activation, lectin pathway"/>
    <property type="evidence" value="ECO:0007669"/>
    <property type="project" value="UniProtKB-ARBA"/>
</dbReference>
<evidence type="ECO:0000256" key="7">
    <source>
        <dbReference type="ARBA" id="ARBA00023157"/>
    </source>
</evidence>
<dbReference type="SUPFAM" id="SSF49785">
    <property type="entry name" value="Galactose-binding domain-like"/>
    <property type="match status" value="1"/>
</dbReference>
<keyword evidence="7" id="KW-1015">Disulfide bond</keyword>
<evidence type="ECO:0000259" key="9">
    <source>
        <dbReference type="SMART" id="SM00607"/>
    </source>
</evidence>